<dbReference type="KEGG" id="ava:Ava_4265"/>
<evidence type="ECO:0000256" key="5">
    <source>
        <dbReference type="SAM" id="MobiDB-lite"/>
    </source>
</evidence>
<keyword evidence="3" id="KW-0605">Phycobilisome</keyword>
<evidence type="ECO:0000313" key="7">
    <source>
        <dbReference type="Proteomes" id="UP000002533"/>
    </source>
</evidence>
<dbReference type="EMBL" id="CP000117">
    <property type="protein sequence ID" value="ABA23864.1"/>
    <property type="molecule type" value="Genomic_DNA"/>
</dbReference>
<keyword evidence="2" id="KW-0042">Antenna complex</keyword>
<dbReference type="Gene3D" id="1.25.10.10">
    <property type="entry name" value="Leucine-rich Repeat Variant"/>
    <property type="match status" value="1"/>
</dbReference>
<dbReference type="AlphaFoldDB" id="Q3M572"/>
<feature type="region of interest" description="Disordered" evidence="5">
    <location>
        <begin position="259"/>
        <end position="278"/>
    </location>
</feature>
<proteinExistence type="inferred from homology"/>
<dbReference type="InterPro" id="IPR011989">
    <property type="entry name" value="ARM-like"/>
</dbReference>
<dbReference type="GeneID" id="58721819"/>
<dbReference type="Proteomes" id="UP000002533">
    <property type="component" value="Chromosome"/>
</dbReference>
<dbReference type="eggNOG" id="COG1413">
    <property type="taxonomic scope" value="Bacteria"/>
</dbReference>
<evidence type="ECO:0008006" key="8">
    <source>
        <dbReference type="Google" id="ProtNLM"/>
    </source>
</evidence>
<dbReference type="HOGENOM" id="CLU_079865_0_0_3"/>
<comment type="similarity">
    <text evidence="1">Belongs to the CpcE/RpcE/PecE family.</text>
</comment>
<dbReference type="InterPro" id="IPR016024">
    <property type="entry name" value="ARM-type_fold"/>
</dbReference>
<dbReference type="SUPFAM" id="SSF48371">
    <property type="entry name" value="ARM repeat"/>
    <property type="match status" value="1"/>
</dbReference>
<evidence type="ECO:0000256" key="3">
    <source>
        <dbReference type="ARBA" id="ARBA00022738"/>
    </source>
</evidence>
<accession>Q3M572</accession>
<reference evidence="7" key="1">
    <citation type="journal article" date="2014" name="Stand. Genomic Sci.">
        <title>Complete genome sequence of Anabaena variabilis ATCC 29413.</title>
        <authorList>
            <person name="Thiel T."/>
            <person name="Pratte B.S."/>
            <person name="Zhong J."/>
            <person name="Goodwin L."/>
            <person name="Copeland A."/>
            <person name="Lucas S."/>
            <person name="Han C."/>
            <person name="Pitluck S."/>
            <person name="Land M.L."/>
            <person name="Kyrpides N.C."/>
            <person name="Woyke T."/>
        </authorList>
    </citation>
    <scope>NUCLEOTIDE SEQUENCE [LARGE SCALE GENOMIC DNA]</scope>
    <source>
        <strain evidence="7">ATCC 29413 / PCC 7937</strain>
    </source>
</reference>
<protein>
    <recommendedName>
        <fullName evidence="8">PBS lyase HEAT-like repeat protein</fullName>
    </recommendedName>
</protein>
<sequence>MANHRDNSYNQKGRDNYMAASIYPSPVDKLLTYGDCSKMRDVPNYVQKLGFNADHVPDLIRMATDAELNNADQDSVEVWGPVHAIRVLTQLSAEAAIQPLANLFHEVDDDWTPGELAEYFATVGAAAIPTLEAYLGDSSHDAYQLADAATALTKIAEKHPDLRDRCVAVLTQRLEDFANNDPEFNAFLIGELLDLKAVESAPVIEQAFAANRVPPFIVGNWGDAQVELGLKTREEVPETKFRLEDIVNYYKQELGQPRGFAPLVSKKPKKQKKNKKRK</sequence>
<evidence type="ECO:0000256" key="1">
    <source>
        <dbReference type="ARBA" id="ARBA00009299"/>
    </source>
</evidence>
<name>Q3M572_TRIV2</name>
<evidence type="ECO:0000256" key="4">
    <source>
        <dbReference type="ARBA" id="ARBA00023239"/>
    </source>
</evidence>
<evidence type="ECO:0000256" key="2">
    <source>
        <dbReference type="ARBA" id="ARBA00022549"/>
    </source>
</evidence>
<gene>
    <name evidence="6" type="ordered locus">Ava_4265</name>
</gene>
<dbReference type="GO" id="GO:0016829">
    <property type="term" value="F:lyase activity"/>
    <property type="evidence" value="ECO:0007669"/>
    <property type="project" value="UniProtKB-KW"/>
</dbReference>
<feature type="compositionally biased region" description="Basic residues" evidence="5">
    <location>
        <begin position="266"/>
        <end position="278"/>
    </location>
</feature>
<organism evidence="6 7">
    <name type="scientific">Trichormus variabilis (strain ATCC 29413 / PCC 7937)</name>
    <name type="common">Anabaena variabilis</name>
    <dbReference type="NCBI Taxonomy" id="240292"/>
    <lineage>
        <taxon>Bacteria</taxon>
        <taxon>Bacillati</taxon>
        <taxon>Cyanobacteriota</taxon>
        <taxon>Cyanophyceae</taxon>
        <taxon>Nostocales</taxon>
        <taxon>Nostocaceae</taxon>
        <taxon>Trichormus</taxon>
    </lineage>
</organism>
<dbReference type="RefSeq" id="WP_011320945.1">
    <property type="nucleotide sequence ID" value="NC_007413.1"/>
</dbReference>
<dbReference type="GO" id="GO:0030089">
    <property type="term" value="C:phycobilisome"/>
    <property type="evidence" value="ECO:0007669"/>
    <property type="project" value="UniProtKB-KW"/>
</dbReference>
<evidence type="ECO:0000313" key="6">
    <source>
        <dbReference type="EMBL" id="ABA23864.1"/>
    </source>
</evidence>
<dbReference type="STRING" id="240292.Ava_4265"/>
<keyword evidence="4" id="KW-0456">Lyase</keyword>